<dbReference type="AlphaFoldDB" id="A0A3N0VGH7"/>
<dbReference type="InParanoid" id="A0A3N0VGH7"/>
<dbReference type="GO" id="GO:0005829">
    <property type="term" value="C:cytosol"/>
    <property type="evidence" value="ECO:0007669"/>
    <property type="project" value="TreeGrafter"/>
</dbReference>
<dbReference type="InterPro" id="IPR018060">
    <property type="entry name" value="HTH_AraC"/>
</dbReference>
<dbReference type="SUPFAM" id="SSF109998">
    <property type="entry name" value="Triger factor/SurA peptide-binding domain-like"/>
    <property type="match status" value="1"/>
</dbReference>
<dbReference type="PRINTS" id="PR00032">
    <property type="entry name" value="HTHARAC"/>
</dbReference>
<organism evidence="5 6">
    <name type="scientific">Stagnimonas aquatica</name>
    <dbReference type="NCBI Taxonomy" id="2689987"/>
    <lineage>
        <taxon>Bacteria</taxon>
        <taxon>Pseudomonadati</taxon>
        <taxon>Pseudomonadota</taxon>
        <taxon>Gammaproteobacteria</taxon>
        <taxon>Nevskiales</taxon>
        <taxon>Nevskiaceae</taxon>
        <taxon>Stagnimonas</taxon>
    </lineage>
</organism>
<keyword evidence="3" id="KW-0804">Transcription</keyword>
<sequence length="337" mass="37827">MTADASQPPSVALGYLRALFDYLRLNRIAAETLLAGRRLDFDDREARIPEPEAAALFDHAATLLGDADLGLHVGEQIRPGHYGVLGYVAMACDTLGEALACQQRYQSLVLSLPPMRLNQEDEGLLLSWRSVPDASYRQLAEFNLSALLSFVRWITGLPLRPLRLDFIYPEPADTREQRRLFGCPLRYGESEYRLLIPQTWAGLPLIQPDPAMRALMDRLAGRQLQQLAQADDPVARARAQIARQLSDGVPELGRVAAQLQLSPRSLQRLLQEQGLSYSQLVEAVRRELAERYLAEPALDLTDLAFLLGYSEQSAFQRAYKRWTGQTPGEYRRQRAAG</sequence>
<dbReference type="PANTHER" id="PTHR47894:SF1">
    <property type="entry name" value="HTH-TYPE TRANSCRIPTIONAL REGULATOR VQSM"/>
    <property type="match status" value="1"/>
</dbReference>
<dbReference type="SMART" id="SM00342">
    <property type="entry name" value="HTH_ARAC"/>
    <property type="match status" value="1"/>
</dbReference>
<dbReference type="EMBL" id="RJVO01000002">
    <property type="protein sequence ID" value="ROH91781.1"/>
    <property type="molecule type" value="Genomic_DNA"/>
</dbReference>
<dbReference type="InterPro" id="IPR027304">
    <property type="entry name" value="Trigger_fact/SurA_dom_sf"/>
</dbReference>
<proteinExistence type="predicted"/>
<dbReference type="Pfam" id="PF12833">
    <property type="entry name" value="HTH_18"/>
    <property type="match status" value="1"/>
</dbReference>
<evidence type="ECO:0000313" key="6">
    <source>
        <dbReference type="Proteomes" id="UP000282106"/>
    </source>
</evidence>
<keyword evidence="1" id="KW-0805">Transcription regulation</keyword>
<reference evidence="5 6" key="1">
    <citation type="submission" date="2018-10" db="EMBL/GenBank/DDBJ databases">
        <authorList>
            <person name="Chen W.-M."/>
        </authorList>
    </citation>
    <scope>NUCLEOTIDE SEQUENCE [LARGE SCALE GENOMIC DNA]</scope>
    <source>
        <strain evidence="5 6">THS-13</strain>
    </source>
</reference>
<dbReference type="SUPFAM" id="SSF46689">
    <property type="entry name" value="Homeodomain-like"/>
    <property type="match status" value="1"/>
</dbReference>
<dbReference type="Pfam" id="PF12625">
    <property type="entry name" value="Arabinose_bd"/>
    <property type="match status" value="1"/>
</dbReference>
<keyword evidence="2" id="KW-0238">DNA-binding</keyword>
<dbReference type="Proteomes" id="UP000282106">
    <property type="component" value="Unassembled WGS sequence"/>
</dbReference>
<dbReference type="PROSITE" id="PS01124">
    <property type="entry name" value="HTH_ARAC_FAMILY_2"/>
    <property type="match status" value="1"/>
</dbReference>
<evidence type="ECO:0000259" key="4">
    <source>
        <dbReference type="PROSITE" id="PS01124"/>
    </source>
</evidence>
<comment type="caution">
    <text evidence="5">The sequence shown here is derived from an EMBL/GenBank/DDBJ whole genome shotgun (WGS) entry which is preliminary data.</text>
</comment>
<dbReference type="GO" id="GO:0000976">
    <property type="term" value="F:transcription cis-regulatory region binding"/>
    <property type="evidence" value="ECO:0007669"/>
    <property type="project" value="TreeGrafter"/>
</dbReference>
<dbReference type="Gene3D" id="1.10.10.60">
    <property type="entry name" value="Homeodomain-like"/>
    <property type="match status" value="1"/>
</dbReference>
<protein>
    <submittedName>
        <fullName evidence="5">AraC family transcriptional regulator</fullName>
    </submittedName>
</protein>
<feature type="domain" description="HTH araC/xylS-type" evidence="4">
    <location>
        <begin position="235"/>
        <end position="333"/>
    </location>
</feature>
<accession>A0A3N0VGH7</accession>
<dbReference type="RefSeq" id="WP_123210825.1">
    <property type="nucleotide sequence ID" value="NZ_RJVO01000002.1"/>
</dbReference>
<evidence type="ECO:0000313" key="5">
    <source>
        <dbReference type="EMBL" id="ROH91781.1"/>
    </source>
</evidence>
<dbReference type="InterPro" id="IPR020449">
    <property type="entry name" value="Tscrpt_reg_AraC-type_HTH"/>
</dbReference>
<dbReference type="InterPro" id="IPR032687">
    <property type="entry name" value="AraC-type_N"/>
</dbReference>
<keyword evidence="6" id="KW-1185">Reference proteome</keyword>
<dbReference type="GO" id="GO:0003700">
    <property type="term" value="F:DNA-binding transcription factor activity"/>
    <property type="evidence" value="ECO:0007669"/>
    <property type="project" value="InterPro"/>
</dbReference>
<evidence type="ECO:0000256" key="1">
    <source>
        <dbReference type="ARBA" id="ARBA00023015"/>
    </source>
</evidence>
<evidence type="ECO:0000256" key="3">
    <source>
        <dbReference type="ARBA" id="ARBA00023163"/>
    </source>
</evidence>
<dbReference type="InterPro" id="IPR009057">
    <property type="entry name" value="Homeodomain-like_sf"/>
</dbReference>
<evidence type="ECO:0000256" key="2">
    <source>
        <dbReference type="ARBA" id="ARBA00023125"/>
    </source>
</evidence>
<gene>
    <name evidence="5" type="ORF">ED208_05190</name>
</gene>
<dbReference type="PANTHER" id="PTHR47894">
    <property type="entry name" value="HTH-TYPE TRANSCRIPTIONAL REGULATOR GADX"/>
    <property type="match status" value="1"/>
</dbReference>
<name>A0A3N0VGH7_9GAMM</name>